<sequence length="262" mass="28975">MPHIITFGNEKGGTGKSTTAVHIAIALMSEGHSIAAVDLDARQRTFARYMENRRSFSDGHGLDLSLPEVSVIEEKDDGAEARLDEAFHTEADYLIIDTPGRDSILGQVAMARADTLVTPMNDSFVDFDLIGQVDAETFKVKRPSFYAEMVWKARKDRAKHDAGTVDWLVVRNRLAHLAANNMVRVGKALNELAPRIGFRISPGLSERVIYRELFPRGLTLLDLDVIDEARLSHVAARAELRALVAALNLPDRDNTEQKAEAA</sequence>
<dbReference type="CDD" id="cd02042">
    <property type="entry name" value="ParAB_family"/>
    <property type="match status" value="1"/>
</dbReference>
<dbReference type="PANTHER" id="PTHR13696">
    <property type="entry name" value="P-LOOP CONTAINING NUCLEOSIDE TRIPHOSPHATE HYDROLASE"/>
    <property type="match status" value="1"/>
</dbReference>
<dbReference type="PANTHER" id="PTHR13696:SF96">
    <property type="entry name" value="COBQ_COBB_MIND_PARA NUCLEOTIDE BINDING DOMAIN-CONTAINING PROTEIN"/>
    <property type="match status" value="1"/>
</dbReference>
<dbReference type="Pfam" id="PF09140">
    <property type="entry name" value="MipZ"/>
    <property type="match status" value="1"/>
</dbReference>
<dbReference type="Proteomes" id="UP000722336">
    <property type="component" value="Unassembled WGS sequence"/>
</dbReference>
<proteinExistence type="predicted"/>
<dbReference type="EMBL" id="JAGSPA010000001">
    <property type="protein sequence ID" value="MBV7255370.1"/>
    <property type="molecule type" value="Genomic_DNA"/>
</dbReference>
<protein>
    <submittedName>
        <fullName evidence="1">AAA family ATPase</fullName>
    </submittedName>
</protein>
<dbReference type="InterPro" id="IPR050678">
    <property type="entry name" value="DNA_Partitioning_ATPase"/>
</dbReference>
<gene>
    <name evidence="1" type="ORF">KCG44_01085</name>
</gene>
<evidence type="ECO:0000313" key="2">
    <source>
        <dbReference type="Proteomes" id="UP000722336"/>
    </source>
</evidence>
<organism evidence="1 2">
    <name type="scientific">Pacificimonas pallii</name>
    <dbReference type="NCBI Taxonomy" id="2827236"/>
    <lineage>
        <taxon>Bacteria</taxon>
        <taxon>Pseudomonadati</taxon>
        <taxon>Pseudomonadota</taxon>
        <taxon>Alphaproteobacteria</taxon>
        <taxon>Sphingomonadales</taxon>
        <taxon>Sphingosinicellaceae</taxon>
        <taxon>Pacificimonas</taxon>
    </lineage>
</organism>
<reference evidence="1 2" key="1">
    <citation type="submission" date="2021-04" db="EMBL/GenBank/DDBJ databases">
        <authorList>
            <person name="Pira H."/>
            <person name="Risdian C."/>
            <person name="Wink J."/>
        </authorList>
    </citation>
    <scope>NUCLEOTIDE SEQUENCE [LARGE SCALE GENOMIC DNA]</scope>
    <source>
        <strain evidence="1 2">WHA3</strain>
    </source>
</reference>
<name>A0ABS6SAL8_9SPHN</name>
<evidence type="ECO:0000313" key="1">
    <source>
        <dbReference type="EMBL" id="MBV7255370.1"/>
    </source>
</evidence>
<comment type="caution">
    <text evidence="1">The sequence shown here is derived from an EMBL/GenBank/DDBJ whole genome shotgun (WGS) entry which is preliminary data.</text>
</comment>
<dbReference type="InterPro" id="IPR015223">
    <property type="entry name" value="MipZ"/>
</dbReference>
<accession>A0ABS6SAL8</accession>
<keyword evidence="2" id="KW-1185">Reference proteome</keyword>